<protein>
    <submittedName>
        <fullName evidence="2">Uncharacterized protein</fullName>
    </submittedName>
</protein>
<keyword evidence="3" id="KW-1185">Reference proteome</keyword>
<proteinExistence type="predicted"/>
<dbReference type="Proteomes" id="UP000481861">
    <property type="component" value="Unassembled WGS sequence"/>
</dbReference>
<gene>
    <name evidence="2" type="ORF">BDV95DRAFT_158341</name>
</gene>
<name>A0A7C8MIS4_9PLEO</name>
<accession>A0A7C8MIS4</accession>
<sequence length="173" mass="18793">MLVGGWSACTSYPLICRSYPESLGAFDVGLYICALQGGSGISIANKEWTRVQETAQAKWTKVRFWMGLLKRGALGKCGVLLIGGEKMEHRCVSDSTTTAERLSRDASTGSAVRIETCEYSPIYCTRLRSRAAVVPAVRILVHRWTCFDGSPRPTRALASTPTEAPSSVLLSTT</sequence>
<organism evidence="2 3">
    <name type="scientific">Massariosphaeria phaeospora</name>
    <dbReference type="NCBI Taxonomy" id="100035"/>
    <lineage>
        <taxon>Eukaryota</taxon>
        <taxon>Fungi</taxon>
        <taxon>Dikarya</taxon>
        <taxon>Ascomycota</taxon>
        <taxon>Pezizomycotina</taxon>
        <taxon>Dothideomycetes</taxon>
        <taxon>Pleosporomycetidae</taxon>
        <taxon>Pleosporales</taxon>
        <taxon>Pleosporales incertae sedis</taxon>
        <taxon>Massariosphaeria</taxon>
    </lineage>
</organism>
<comment type="caution">
    <text evidence="2">The sequence shown here is derived from an EMBL/GenBank/DDBJ whole genome shotgun (WGS) entry which is preliminary data.</text>
</comment>
<dbReference type="EMBL" id="JAADJZ010000020">
    <property type="protein sequence ID" value="KAF2868145.1"/>
    <property type="molecule type" value="Genomic_DNA"/>
</dbReference>
<evidence type="ECO:0000313" key="3">
    <source>
        <dbReference type="Proteomes" id="UP000481861"/>
    </source>
</evidence>
<evidence type="ECO:0000313" key="2">
    <source>
        <dbReference type="EMBL" id="KAF2868145.1"/>
    </source>
</evidence>
<feature type="compositionally biased region" description="Polar residues" evidence="1">
    <location>
        <begin position="157"/>
        <end position="173"/>
    </location>
</feature>
<reference evidence="2 3" key="1">
    <citation type="submission" date="2020-01" db="EMBL/GenBank/DDBJ databases">
        <authorList>
            <consortium name="DOE Joint Genome Institute"/>
            <person name="Haridas S."/>
            <person name="Albert R."/>
            <person name="Binder M."/>
            <person name="Bloem J."/>
            <person name="Labutti K."/>
            <person name="Salamov A."/>
            <person name="Andreopoulos B."/>
            <person name="Baker S.E."/>
            <person name="Barry K."/>
            <person name="Bills G."/>
            <person name="Bluhm B.H."/>
            <person name="Cannon C."/>
            <person name="Castanera R."/>
            <person name="Culley D.E."/>
            <person name="Daum C."/>
            <person name="Ezra D."/>
            <person name="Gonzalez J.B."/>
            <person name="Henrissat B."/>
            <person name="Kuo A."/>
            <person name="Liang C."/>
            <person name="Lipzen A."/>
            <person name="Lutzoni F."/>
            <person name="Magnuson J."/>
            <person name="Mondo S."/>
            <person name="Nolan M."/>
            <person name="Ohm R."/>
            <person name="Pangilinan J."/>
            <person name="Park H.-J.H."/>
            <person name="Ramirez L."/>
            <person name="Alfaro M."/>
            <person name="Sun H."/>
            <person name="Tritt A."/>
            <person name="Yoshinaga Y."/>
            <person name="Zwiers L.-H.L."/>
            <person name="Turgeon B.G."/>
            <person name="Goodwin S.B."/>
            <person name="Spatafora J.W."/>
            <person name="Crous P.W."/>
            <person name="Grigoriev I.V."/>
        </authorList>
    </citation>
    <scope>NUCLEOTIDE SEQUENCE [LARGE SCALE GENOMIC DNA]</scope>
    <source>
        <strain evidence="2 3">CBS 611.86</strain>
    </source>
</reference>
<dbReference type="AlphaFoldDB" id="A0A7C8MIS4"/>
<feature type="region of interest" description="Disordered" evidence="1">
    <location>
        <begin position="154"/>
        <end position="173"/>
    </location>
</feature>
<evidence type="ECO:0000256" key="1">
    <source>
        <dbReference type="SAM" id="MobiDB-lite"/>
    </source>
</evidence>